<evidence type="ECO:0000313" key="2">
    <source>
        <dbReference type="Proteomes" id="UP000050564"/>
    </source>
</evidence>
<accession>A0A0P9LBS1</accession>
<sequence length="326" mass="36739">MNSAEHHIVNNRSKGLGHFTYEQCRLERTLRTEQHRGRIIFPDIIRYQVLVLYRDVAAFLTALQANEHQHGPVAVVGGMRVERCSRIGLGAQFKRLWVNQVIGATLDHAKRPYALLVRQSVEQGFEKSSAEYPVSPVSREGQNEIVTVLEVEPYPAITLDNARHPFQRKIQCKLRPLQRIDMDNPVGFPIVDVILHRQLSSAQDRTGQCRMRLTEVIVRERQPGRIQNEVVNIFFKPVAQYHLSAHRLQIGVRGKTRDVLLKQQVIHLASGHGSDGIPTPHNIIVGVFHPLGQVVQRVIGHGVTSVYVWVMPVAVASCASPSACRE</sequence>
<dbReference type="EMBL" id="LJPX01000273">
    <property type="protein sequence ID" value="KPW74847.1"/>
    <property type="molecule type" value="Genomic_DNA"/>
</dbReference>
<name>A0A0P9LBS1_PSECA</name>
<protein>
    <submittedName>
        <fullName evidence="1">Uncharacterized protein</fullName>
    </submittedName>
</protein>
<evidence type="ECO:0000313" key="1">
    <source>
        <dbReference type="EMBL" id="KPW74847.1"/>
    </source>
</evidence>
<organism evidence="1 2">
    <name type="scientific">Pseudomonas cannabina</name>
    <dbReference type="NCBI Taxonomy" id="86840"/>
    <lineage>
        <taxon>Bacteria</taxon>
        <taxon>Pseudomonadati</taxon>
        <taxon>Pseudomonadota</taxon>
        <taxon>Gammaproteobacteria</taxon>
        <taxon>Pseudomonadales</taxon>
        <taxon>Pseudomonadaceae</taxon>
        <taxon>Pseudomonas</taxon>
    </lineage>
</organism>
<gene>
    <name evidence="1" type="ORF">ALO81_05333</name>
</gene>
<dbReference type="Proteomes" id="UP000050564">
    <property type="component" value="Unassembled WGS sequence"/>
</dbReference>
<dbReference type="AlphaFoldDB" id="A0A0P9LBS1"/>
<comment type="caution">
    <text evidence="1">The sequence shown here is derived from an EMBL/GenBank/DDBJ whole genome shotgun (WGS) entry which is preliminary data.</text>
</comment>
<reference evidence="1 2" key="1">
    <citation type="submission" date="2015-09" db="EMBL/GenBank/DDBJ databases">
        <title>Genome announcement of multiple Pseudomonas syringae strains.</title>
        <authorList>
            <person name="Thakur S."/>
            <person name="Wang P.W."/>
            <person name="Gong Y."/>
            <person name="Weir B.S."/>
            <person name="Guttman D.S."/>
        </authorList>
    </citation>
    <scope>NUCLEOTIDE SEQUENCE [LARGE SCALE GENOMIC DNA]</scope>
    <source>
        <strain evidence="1 2">ICMP2823</strain>
    </source>
</reference>
<proteinExistence type="predicted"/>